<dbReference type="GO" id="GO:0006364">
    <property type="term" value="P:rRNA processing"/>
    <property type="evidence" value="ECO:0007669"/>
    <property type="project" value="InterPro"/>
</dbReference>
<dbReference type="EMBL" id="JAKELL010000007">
    <property type="protein sequence ID" value="KAH8997374.1"/>
    <property type="molecule type" value="Genomic_DNA"/>
</dbReference>
<dbReference type="GO" id="GO:0000172">
    <property type="term" value="C:ribonuclease MRP complex"/>
    <property type="evidence" value="ECO:0007669"/>
    <property type="project" value="TreeGrafter"/>
</dbReference>
<dbReference type="AlphaFoldDB" id="A0AAD4LP29"/>
<evidence type="ECO:0000313" key="2">
    <source>
        <dbReference type="EMBL" id="KAH8997374.1"/>
    </source>
</evidence>
<dbReference type="GO" id="GO:0004526">
    <property type="term" value="F:ribonuclease P activity"/>
    <property type="evidence" value="ECO:0007669"/>
    <property type="project" value="TreeGrafter"/>
</dbReference>
<sequence>MSERTARAYSNTSRRASRHQSVDRKPVYRSVLGNPFHVDWPTISPSLQESILLQLITLFDGMAAYYQFTRNARKKARLTTSSSDQKQAEIDIAQPSTESRMSTPPIASHITLGINEVTKALETEIRSSRQVVVTSDTTLDTIQPLTSVIFICHADLDTPAIVAHLPQLIALCNSARPHGHQIKVVLLPAGAQIFPCSCIGLCKTQFL</sequence>
<comment type="caution">
    <text evidence="2">The sequence shown here is derived from an EMBL/GenBank/DDBJ whole genome shotgun (WGS) entry which is preliminary data.</text>
</comment>
<dbReference type="GO" id="GO:0000171">
    <property type="term" value="F:ribonuclease MRP activity"/>
    <property type="evidence" value="ECO:0007669"/>
    <property type="project" value="TreeGrafter"/>
</dbReference>
<organism evidence="2 3">
    <name type="scientific">Lactarius akahatsu</name>
    <dbReference type="NCBI Taxonomy" id="416441"/>
    <lineage>
        <taxon>Eukaryota</taxon>
        <taxon>Fungi</taxon>
        <taxon>Dikarya</taxon>
        <taxon>Basidiomycota</taxon>
        <taxon>Agaricomycotina</taxon>
        <taxon>Agaricomycetes</taxon>
        <taxon>Russulales</taxon>
        <taxon>Russulaceae</taxon>
        <taxon>Lactarius</taxon>
    </lineage>
</organism>
<dbReference type="GO" id="GO:0008033">
    <property type="term" value="P:tRNA processing"/>
    <property type="evidence" value="ECO:0007669"/>
    <property type="project" value="InterPro"/>
</dbReference>
<reference evidence="2" key="1">
    <citation type="submission" date="2022-01" db="EMBL/GenBank/DDBJ databases">
        <title>Comparative genomics reveals a dynamic genome evolution in the ectomycorrhizal milk-cap (Lactarius) mushrooms.</title>
        <authorList>
            <consortium name="DOE Joint Genome Institute"/>
            <person name="Lebreton A."/>
            <person name="Tang N."/>
            <person name="Kuo A."/>
            <person name="LaButti K."/>
            <person name="Drula E."/>
            <person name="Barry K."/>
            <person name="Clum A."/>
            <person name="Lipzen A."/>
            <person name="Mousain D."/>
            <person name="Ng V."/>
            <person name="Wang R."/>
            <person name="Wang X."/>
            <person name="Dai Y."/>
            <person name="Henrissat B."/>
            <person name="Grigoriev I.V."/>
            <person name="Guerin-Laguette A."/>
            <person name="Yu F."/>
            <person name="Martin F.M."/>
        </authorList>
    </citation>
    <scope>NUCLEOTIDE SEQUENCE</scope>
    <source>
        <strain evidence="2">QP</strain>
    </source>
</reference>
<protein>
    <submittedName>
        <fullName evidence="2">Uncharacterized protein</fullName>
    </submittedName>
</protein>
<name>A0AAD4LP29_9AGAM</name>
<dbReference type="GO" id="GO:0005829">
    <property type="term" value="C:cytosol"/>
    <property type="evidence" value="ECO:0007669"/>
    <property type="project" value="TreeGrafter"/>
</dbReference>
<keyword evidence="3" id="KW-1185">Reference proteome</keyword>
<dbReference type="Proteomes" id="UP001201163">
    <property type="component" value="Unassembled WGS sequence"/>
</dbReference>
<dbReference type="GO" id="GO:0034965">
    <property type="term" value="P:intronic box C/D snoRNA processing"/>
    <property type="evidence" value="ECO:0007669"/>
    <property type="project" value="TreeGrafter"/>
</dbReference>
<evidence type="ECO:0000313" key="3">
    <source>
        <dbReference type="Proteomes" id="UP001201163"/>
    </source>
</evidence>
<dbReference type="PANTHER" id="PTHR28272:SF1">
    <property type="entry name" value="RIBONUCLEASES P_MRP PROTEIN SUBUNIT POP3"/>
    <property type="match status" value="1"/>
</dbReference>
<proteinExistence type="predicted"/>
<feature type="region of interest" description="Disordered" evidence="1">
    <location>
        <begin position="1"/>
        <end position="24"/>
    </location>
</feature>
<dbReference type="InterPro" id="IPR029064">
    <property type="entry name" value="Ribosomal_eL30-like_sf"/>
</dbReference>
<dbReference type="InterPro" id="IPR013241">
    <property type="entry name" value="RNase_P_Pop3"/>
</dbReference>
<evidence type="ECO:0000256" key="1">
    <source>
        <dbReference type="SAM" id="MobiDB-lite"/>
    </source>
</evidence>
<accession>A0AAD4LP29</accession>
<gene>
    <name evidence="2" type="ORF">EDB92DRAFT_1415313</name>
</gene>
<dbReference type="PANTHER" id="PTHR28272">
    <property type="entry name" value="RIBONUCLEASES P/MRP PROTEIN SUBUNIT POP3"/>
    <property type="match status" value="1"/>
</dbReference>
<dbReference type="Gene3D" id="3.30.1330.30">
    <property type="match status" value="1"/>
</dbReference>
<dbReference type="GO" id="GO:0005655">
    <property type="term" value="C:nucleolar ribonuclease P complex"/>
    <property type="evidence" value="ECO:0007669"/>
    <property type="project" value="TreeGrafter"/>
</dbReference>
<feature type="region of interest" description="Disordered" evidence="1">
    <location>
        <begin position="77"/>
        <end position="105"/>
    </location>
</feature>